<evidence type="ECO:0000313" key="2">
    <source>
        <dbReference type="Proteomes" id="UP000060699"/>
    </source>
</evidence>
<dbReference type="RefSeq" id="WP_058935971.1">
    <property type="nucleotide sequence ID" value="NZ_CP013729.1"/>
</dbReference>
<sequence length="182" mass="19385">MHTSPIDALTQIFTHVPVWVWVILAVLIVLGTRQSRTQQVTRKRLLVLPLVWLVFGAWGVQRGFGQSGTAGVAILAWAAGLLASVGALVATGWPGQARFEPADGLYRVPGSWLPLGVMLAIFCARFAVGMALGVQPGLAHNATFAGVASLSFGLLSGFFLGRSINILRRGPWSQEPRSPMAA</sequence>
<dbReference type="Proteomes" id="UP000060699">
    <property type="component" value="Chromosome"/>
</dbReference>
<gene>
    <name evidence="1" type="ORF">RD2015_3474</name>
</gene>
<dbReference type="Pfam" id="PF20327">
    <property type="entry name" value="DUF6622"/>
    <property type="match status" value="1"/>
</dbReference>
<dbReference type="AlphaFoldDB" id="A0A0U3N6V1"/>
<keyword evidence="2" id="KW-1185">Reference proteome</keyword>
<dbReference type="STRING" id="76731.RD2015_3474"/>
<protein>
    <submittedName>
        <fullName evidence="1">Uncharacterized protein</fullName>
    </submittedName>
</protein>
<dbReference type="OrthoDB" id="3034721at2"/>
<reference evidence="1 2" key="1">
    <citation type="submission" date="2015-12" db="EMBL/GenBank/DDBJ databases">
        <title>Complete genome of Roseateles depolymerans KCTC 42856.</title>
        <authorList>
            <person name="Kim K.M."/>
        </authorList>
    </citation>
    <scope>NUCLEOTIDE SEQUENCE [LARGE SCALE GENOMIC DNA]</scope>
    <source>
        <strain evidence="1 2">KCTC 42856</strain>
    </source>
</reference>
<dbReference type="KEGG" id="rdp:RD2015_3474"/>
<organism evidence="1 2">
    <name type="scientific">Roseateles depolymerans</name>
    <dbReference type="NCBI Taxonomy" id="76731"/>
    <lineage>
        <taxon>Bacteria</taxon>
        <taxon>Pseudomonadati</taxon>
        <taxon>Pseudomonadota</taxon>
        <taxon>Betaproteobacteria</taxon>
        <taxon>Burkholderiales</taxon>
        <taxon>Sphaerotilaceae</taxon>
        <taxon>Roseateles</taxon>
    </lineage>
</organism>
<dbReference type="InterPro" id="IPR046730">
    <property type="entry name" value="DUF6622"/>
</dbReference>
<accession>A0A0U3N6V1</accession>
<dbReference type="EMBL" id="CP013729">
    <property type="protein sequence ID" value="ALV07931.1"/>
    <property type="molecule type" value="Genomic_DNA"/>
</dbReference>
<name>A0A0U3N6V1_9BURK</name>
<evidence type="ECO:0000313" key="1">
    <source>
        <dbReference type="EMBL" id="ALV07931.1"/>
    </source>
</evidence>
<proteinExistence type="predicted"/>